<dbReference type="GO" id="GO:0016791">
    <property type="term" value="F:phosphatase activity"/>
    <property type="evidence" value="ECO:0007669"/>
    <property type="project" value="UniProtKB-ARBA"/>
</dbReference>
<dbReference type="PANTHER" id="PTHR43316:SF3">
    <property type="entry name" value="HALOACID DEHALOGENASE, TYPE II (AFU_ORTHOLOGUE AFUA_2G07750)-RELATED"/>
    <property type="match status" value="1"/>
</dbReference>
<dbReference type="InterPro" id="IPR036412">
    <property type="entry name" value="HAD-like_sf"/>
</dbReference>
<dbReference type="OrthoDB" id="2363873at2759"/>
<evidence type="ECO:0000313" key="2">
    <source>
        <dbReference type="EMBL" id="OAG01164.1"/>
    </source>
</evidence>
<dbReference type="Pfam" id="PF00702">
    <property type="entry name" value="Hydrolase"/>
    <property type="match status" value="1"/>
</dbReference>
<sequence>MAARKQKVIFFDLMGTCCDWLTSLLPALHECPPHSSLTPAEPRLRELAIAWREGFFQEIHARFNRGDPNEDIDITHRRVLDRLLETNGIEFDTWNESVRDKLVRQWHFQTPWPDVLLALHQLREDGRWFLVVLANGTARLQLDIAQSSGLPFHTLLSSELLGFTKPDPAIYRKAMDLVRLSPNDCIMLASHLYDLAAAKSAGMRTIYIHRDTEDTDTEIVDLRGEHAYVDLYFDGRERDQQSAQEVGFLAAAEYLIRTEPRSN</sequence>
<dbReference type="InterPro" id="IPR023198">
    <property type="entry name" value="PGP-like_dom2"/>
</dbReference>
<dbReference type="PANTHER" id="PTHR43316">
    <property type="entry name" value="HYDROLASE, HALOACID DELAHOGENASE-RELATED"/>
    <property type="match status" value="1"/>
</dbReference>
<keyword evidence="3" id="KW-1185">Reference proteome</keyword>
<proteinExistence type="predicted"/>
<dbReference type="AlphaFoldDB" id="A0A177C048"/>
<protein>
    <submittedName>
        <fullName evidence="2">HAD-like protein</fullName>
    </submittedName>
</protein>
<dbReference type="Proteomes" id="UP000077069">
    <property type="component" value="Unassembled WGS sequence"/>
</dbReference>
<accession>A0A177C048</accession>
<dbReference type="STRING" id="1460663.A0A177C048"/>
<dbReference type="InterPro" id="IPR006439">
    <property type="entry name" value="HAD-SF_hydro_IA"/>
</dbReference>
<dbReference type="Gene3D" id="1.10.150.240">
    <property type="entry name" value="Putative phosphatase, domain 2"/>
    <property type="match status" value="1"/>
</dbReference>
<reference evidence="2 3" key="1">
    <citation type="submission" date="2016-05" db="EMBL/GenBank/DDBJ databases">
        <title>Comparative analysis of secretome profiles of manganese(II)-oxidizing ascomycete fungi.</title>
        <authorList>
            <consortium name="DOE Joint Genome Institute"/>
            <person name="Zeiner C.A."/>
            <person name="Purvine S.O."/>
            <person name="Zink E.M."/>
            <person name="Wu S."/>
            <person name="Pasa-Tolic L."/>
            <person name="Chaput D.L."/>
            <person name="Haridas S."/>
            <person name="Grigoriev I.V."/>
            <person name="Santelli C.M."/>
            <person name="Hansel C.M."/>
        </authorList>
    </citation>
    <scope>NUCLEOTIDE SEQUENCE [LARGE SCALE GENOMIC DNA]</scope>
    <source>
        <strain evidence="2 3">AP3s5-JAC2a</strain>
    </source>
</reference>
<name>A0A177C048_9PLEO</name>
<dbReference type="RefSeq" id="XP_018031529.1">
    <property type="nucleotide sequence ID" value="XM_018185731.1"/>
</dbReference>
<dbReference type="SFLD" id="SFLDG01129">
    <property type="entry name" value="C1.5:_HAD__Beta-PGM__Phosphata"/>
    <property type="match status" value="1"/>
</dbReference>
<dbReference type="InterPro" id="IPR051540">
    <property type="entry name" value="S-2-haloacid_dehalogenase"/>
</dbReference>
<dbReference type="EMBL" id="KV441558">
    <property type="protein sequence ID" value="OAG01164.1"/>
    <property type="molecule type" value="Genomic_DNA"/>
</dbReference>
<dbReference type="InterPro" id="IPR023214">
    <property type="entry name" value="HAD_sf"/>
</dbReference>
<dbReference type="NCBIfam" id="TIGR01493">
    <property type="entry name" value="HAD-SF-IA-v2"/>
    <property type="match status" value="1"/>
</dbReference>
<dbReference type="SUPFAM" id="SSF56784">
    <property type="entry name" value="HAD-like"/>
    <property type="match status" value="1"/>
</dbReference>
<evidence type="ECO:0000256" key="1">
    <source>
        <dbReference type="ARBA" id="ARBA00022801"/>
    </source>
</evidence>
<dbReference type="PRINTS" id="PR00413">
    <property type="entry name" value="HADHALOGNASE"/>
</dbReference>
<gene>
    <name evidence="2" type="ORF">CC84DRAFT_277318</name>
</gene>
<keyword evidence="1" id="KW-0378">Hydrolase</keyword>
<dbReference type="Gene3D" id="3.40.50.1000">
    <property type="entry name" value="HAD superfamily/HAD-like"/>
    <property type="match status" value="1"/>
</dbReference>
<organism evidence="2 3">
    <name type="scientific">Paraphaeosphaeria sporulosa</name>
    <dbReference type="NCBI Taxonomy" id="1460663"/>
    <lineage>
        <taxon>Eukaryota</taxon>
        <taxon>Fungi</taxon>
        <taxon>Dikarya</taxon>
        <taxon>Ascomycota</taxon>
        <taxon>Pezizomycotina</taxon>
        <taxon>Dothideomycetes</taxon>
        <taxon>Pleosporomycetidae</taxon>
        <taxon>Pleosporales</taxon>
        <taxon>Massarineae</taxon>
        <taxon>Didymosphaeriaceae</taxon>
        <taxon>Paraphaeosphaeria</taxon>
    </lineage>
</organism>
<dbReference type="GeneID" id="28769217"/>
<evidence type="ECO:0000313" key="3">
    <source>
        <dbReference type="Proteomes" id="UP000077069"/>
    </source>
</evidence>
<dbReference type="InParanoid" id="A0A177C048"/>
<dbReference type="SFLD" id="SFLDS00003">
    <property type="entry name" value="Haloacid_Dehalogenase"/>
    <property type="match status" value="1"/>
</dbReference>